<keyword evidence="7" id="KW-0067">ATP-binding</keyword>
<dbReference type="GO" id="GO:0000155">
    <property type="term" value="F:phosphorelay sensor kinase activity"/>
    <property type="evidence" value="ECO:0007669"/>
    <property type="project" value="InterPro"/>
</dbReference>
<keyword evidence="6" id="KW-0418">Kinase</keyword>
<dbReference type="Gene3D" id="3.30.565.10">
    <property type="entry name" value="Histidine kinase-like ATPase, C-terminal domain"/>
    <property type="match status" value="1"/>
</dbReference>
<dbReference type="PRINTS" id="PR00344">
    <property type="entry name" value="BCTRLSENSOR"/>
</dbReference>
<dbReference type="EC" id="2.7.13.3" evidence="2"/>
<dbReference type="PATRIC" id="fig|645517.4.peg.1645"/>
<dbReference type="Pfam" id="PF00989">
    <property type="entry name" value="PAS"/>
    <property type="match status" value="1"/>
</dbReference>
<evidence type="ECO:0000256" key="1">
    <source>
        <dbReference type="ARBA" id="ARBA00000085"/>
    </source>
</evidence>
<evidence type="ECO:0000259" key="9">
    <source>
        <dbReference type="PROSITE" id="PS50109"/>
    </source>
</evidence>
<dbReference type="InterPro" id="IPR000014">
    <property type="entry name" value="PAS"/>
</dbReference>
<dbReference type="EMBL" id="CP016545">
    <property type="protein sequence ID" value="ANU07955.1"/>
    <property type="molecule type" value="Genomic_DNA"/>
</dbReference>
<protein>
    <recommendedName>
        <fullName evidence="2">histidine kinase</fullName>
        <ecNumber evidence="2">2.7.13.3</ecNumber>
    </recommendedName>
</protein>
<dbReference type="KEGG" id="anh:A6F65_01657"/>
<dbReference type="Pfam" id="PF02518">
    <property type="entry name" value="HATPase_c"/>
    <property type="match status" value="1"/>
</dbReference>
<organism evidence="11 12">
    <name type="scientific">Paraurantiacibacter namhicola</name>
    <dbReference type="NCBI Taxonomy" id="645517"/>
    <lineage>
        <taxon>Bacteria</taxon>
        <taxon>Pseudomonadati</taxon>
        <taxon>Pseudomonadota</taxon>
        <taxon>Alphaproteobacteria</taxon>
        <taxon>Sphingomonadales</taxon>
        <taxon>Erythrobacteraceae</taxon>
        <taxon>Paraurantiacibacter</taxon>
    </lineage>
</organism>
<evidence type="ECO:0000256" key="8">
    <source>
        <dbReference type="ARBA" id="ARBA00023012"/>
    </source>
</evidence>
<evidence type="ECO:0000256" key="2">
    <source>
        <dbReference type="ARBA" id="ARBA00012438"/>
    </source>
</evidence>
<dbReference type="AlphaFoldDB" id="A0A1C7D945"/>
<dbReference type="InterPro" id="IPR036097">
    <property type="entry name" value="HisK_dim/P_sf"/>
</dbReference>
<dbReference type="InterPro" id="IPR003594">
    <property type="entry name" value="HATPase_dom"/>
</dbReference>
<dbReference type="OrthoDB" id="9789238at2"/>
<keyword evidence="4 11" id="KW-0808">Transferase</keyword>
<name>A0A1C7D945_9SPHN</name>
<dbReference type="Pfam" id="PF00512">
    <property type="entry name" value="HisKA"/>
    <property type="match status" value="1"/>
</dbReference>
<dbReference type="Proteomes" id="UP000092698">
    <property type="component" value="Chromosome"/>
</dbReference>
<dbReference type="GO" id="GO:0005524">
    <property type="term" value="F:ATP binding"/>
    <property type="evidence" value="ECO:0007669"/>
    <property type="project" value="UniProtKB-KW"/>
</dbReference>
<dbReference type="SMART" id="SM00091">
    <property type="entry name" value="PAS"/>
    <property type="match status" value="1"/>
</dbReference>
<accession>A0A1C7D945</accession>
<dbReference type="SUPFAM" id="SSF55874">
    <property type="entry name" value="ATPase domain of HSP90 chaperone/DNA topoisomerase II/histidine kinase"/>
    <property type="match status" value="1"/>
</dbReference>
<dbReference type="CDD" id="cd00130">
    <property type="entry name" value="PAS"/>
    <property type="match status" value="1"/>
</dbReference>
<dbReference type="RefSeq" id="WP_067787643.1">
    <property type="nucleotide sequence ID" value="NZ_CP016545.1"/>
</dbReference>
<dbReference type="SMART" id="SM00387">
    <property type="entry name" value="HATPase_c"/>
    <property type="match status" value="1"/>
</dbReference>
<keyword evidence="8" id="KW-0902">Two-component regulatory system</keyword>
<feature type="domain" description="PAS" evidence="10">
    <location>
        <begin position="8"/>
        <end position="81"/>
    </location>
</feature>
<dbReference type="CDD" id="cd00082">
    <property type="entry name" value="HisKA"/>
    <property type="match status" value="1"/>
</dbReference>
<dbReference type="InterPro" id="IPR003661">
    <property type="entry name" value="HisK_dim/P_dom"/>
</dbReference>
<feature type="domain" description="Histidine kinase" evidence="9">
    <location>
        <begin position="134"/>
        <end position="355"/>
    </location>
</feature>
<dbReference type="SUPFAM" id="SSF55785">
    <property type="entry name" value="PYP-like sensor domain (PAS domain)"/>
    <property type="match status" value="1"/>
</dbReference>
<evidence type="ECO:0000313" key="12">
    <source>
        <dbReference type="Proteomes" id="UP000092698"/>
    </source>
</evidence>
<evidence type="ECO:0000259" key="10">
    <source>
        <dbReference type="PROSITE" id="PS50112"/>
    </source>
</evidence>
<dbReference type="InterPro" id="IPR005467">
    <property type="entry name" value="His_kinase_dom"/>
</dbReference>
<evidence type="ECO:0000256" key="7">
    <source>
        <dbReference type="ARBA" id="ARBA00022840"/>
    </source>
</evidence>
<dbReference type="InterPro" id="IPR004358">
    <property type="entry name" value="Sig_transdc_His_kin-like_C"/>
</dbReference>
<keyword evidence="5" id="KW-0547">Nucleotide-binding</keyword>
<dbReference type="Gene3D" id="3.30.450.20">
    <property type="entry name" value="PAS domain"/>
    <property type="match status" value="1"/>
</dbReference>
<evidence type="ECO:0000256" key="3">
    <source>
        <dbReference type="ARBA" id="ARBA00022553"/>
    </source>
</evidence>
<dbReference type="InterPro" id="IPR035965">
    <property type="entry name" value="PAS-like_dom_sf"/>
</dbReference>
<keyword evidence="12" id="KW-1185">Reference proteome</keyword>
<dbReference type="STRING" id="645517.A6F65_01657"/>
<sequence length="358" mass="38143">MSEPAAASLPDAREQLASLAFALVLLDPHGQVADANPAAESMLGRSVKRMAGQPFEAFVSFADPSILSRLKASGASLVARGIAATVGSREMVVNASIAPVARHDGWHVLTLSDAGQGESLASGLNASRMRGQAILAHEIKTPLSAIRGAAQLLARKVPEEARHLSDLVADEVDRIVQLTDRMQRLGREQAEPVAPLNLHAAIRRASETVRAGSPAPIEICEEFDPSLPPVLANEGALVQVLINLLTNARDAMEEVAAPTLTVRTRFSSGLLLNVKRAGRPLKLPIEVQVTDNGPGIDSAIRDEIFEPFVTSKAKGQGLGLALVQKLVRDMNGRITHSRDEASGLTHFRIHLPMASDQE</sequence>
<dbReference type="Gene3D" id="1.10.287.130">
    <property type="match status" value="1"/>
</dbReference>
<evidence type="ECO:0000256" key="4">
    <source>
        <dbReference type="ARBA" id="ARBA00022679"/>
    </source>
</evidence>
<comment type="catalytic activity">
    <reaction evidence="1">
        <text>ATP + protein L-histidine = ADP + protein N-phospho-L-histidine.</text>
        <dbReference type="EC" id="2.7.13.3"/>
    </reaction>
</comment>
<gene>
    <name evidence="11" type="primary">glnL</name>
    <name evidence="11" type="ORF">A6F65_01657</name>
</gene>
<evidence type="ECO:0000256" key="5">
    <source>
        <dbReference type="ARBA" id="ARBA00022741"/>
    </source>
</evidence>
<evidence type="ECO:0000256" key="6">
    <source>
        <dbReference type="ARBA" id="ARBA00022777"/>
    </source>
</evidence>
<proteinExistence type="predicted"/>
<dbReference type="SMART" id="SM00388">
    <property type="entry name" value="HisKA"/>
    <property type="match status" value="1"/>
</dbReference>
<evidence type="ECO:0000313" key="11">
    <source>
        <dbReference type="EMBL" id="ANU07955.1"/>
    </source>
</evidence>
<keyword evidence="3" id="KW-0597">Phosphoprotein</keyword>
<dbReference type="InterPro" id="IPR013767">
    <property type="entry name" value="PAS_fold"/>
</dbReference>
<dbReference type="PROSITE" id="PS50109">
    <property type="entry name" value="HIS_KIN"/>
    <property type="match status" value="1"/>
</dbReference>
<dbReference type="PANTHER" id="PTHR43065">
    <property type="entry name" value="SENSOR HISTIDINE KINASE"/>
    <property type="match status" value="1"/>
</dbReference>
<dbReference type="PROSITE" id="PS50112">
    <property type="entry name" value="PAS"/>
    <property type="match status" value="1"/>
</dbReference>
<dbReference type="InterPro" id="IPR036890">
    <property type="entry name" value="HATPase_C_sf"/>
</dbReference>
<reference evidence="11 12" key="1">
    <citation type="submission" date="2016-07" db="EMBL/GenBank/DDBJ databases">
        <title>Complete genome sequence of Altererythrobacter namhicola JCM 16345T, containing esterase-encoding genes.</title>
        <authorList>
            <person name="Cheng H."/>
            <person name="Wu Y.-H."/>
            <person name="Jian S.-L."/>
            <person name="Huo Y.-Y."/>
            <person name="Wang C.-S."/>
            <person name="Xu X.-W."/>
        </authorList>
    </citation>
    <scope>NUCLEOTIDE SEQUENCE [LARGE SCALE GENOMIC DNA]</scope>
    <source>
        <strain evidence="11 12">JCM 16345</strain>
    </source>
</reference>
<dbReference type="PANTHER" id="PTHR43065:SF10">
    <property type="entry name" value="PEROXIDE STRESS-ACTIVATED HISTIDINE KINASE MAK3"/>
    <property type="match status" value="1"/>
</dbReference>
<dbReference type="GO" id="GO:0006355">
    <property type="term" value="P:regulation of DNA-templated transcription"/>
    <property type="evidence" value="ECO:0007669"/>
    <property type="project" value="InterPro"/>
</dbReference>
<dbReference type="SUPFAM" id="SSF47384">
    <property type="entry name" value="Homodimeric domain of signal transducing histidine kinase"/>
    <property type="match status" value="1"/>
</dbReference>